<dbReference type="SUPFAM" id="SSF53474">
    <property type="entry name" value="alpha/beta-Hydrolases"/>
    <property type="match status" value="1"/>
</dbReference>
<dbReference type="PATRIC" id="fig|68170.10.peg.5562"/>
<dbReference type="Proteomes" id="UP000033393">
    <property type="component" value="Unassembled WGS sequence"/>
</dbReference>
<dbReference type="InterPro" id="IPR029058">
    <property type="entry name" value="AB_hydrolase_fold"/>
</dbReference>
<sequence length="476" mass="50418">MELTTHGPRKTWSLLLSVSLATAAFGSGHLTAAASSDGWCDTTPTSVSVSDQWLPFTVPAGLMPDPKFDGRSAEIQVHRVSPVYAHGKCAYVPNRAAVLVHGSRVSGTPSFDLRHNAPNGDTLSTQRALAQAGIDTFAPSLLGYGRSTRFADGLDDPGNASLRPYNTDGSCSHAEGCDRAHLPIFPLDQQGTLLLNNPLDGQRSAHSTGTRFARTDVFVRDIRQVVNYAIAHAKPSDRKVTLIGWSFGANYVAATLHANPAFAKKVNRVVFHSSGFDTPTEELVPPDGFTSFPTNLATRDSIVSGPAMPPGRAAACTGHRIPGTQEQLWSQMMEEDPLGSTWGGGTGLHRSPTFSLYGWNSEVASSLTTPSLVIHGTDDTVAKPEWGPAVYNSLGASGKVLVQVQCGSHLLHLAGCSGDRCTPESGTPYGGRPGEPWAGPYSTYQAALTEWIKNGTFDGASRGHFVVNESGVANPA</sequence>
<protein>
    <recommendedName>
        <fullName evidence="2">AB hydrolase-1 domain-containing protein</fullName>
    </recommendedName>
</protein>
<keyword evidence="4" id="KW-1185">Reference proteome</keyword>
<accession>A0A0F0GXU7</accession>
<feature type="chain" id="PRO_5039256916" description="AB hydrolase-1 domain-containing protein" evidence="1">
    <location>
        <begin position="24"/>
        <end position="476"/>
    </location>
</feature>
<evidence type="ECO:0000256" key="1">
    <source>
        <dbReference type="SAM" id="SignalP"/>
    </source>
</evidence>
<gene>
    <name evidence="3" type="ORF">UK23_22395</name>
</gene>
<comment type="caution">
    <text evidence="3">The sequence shown here is derived from an EMBL/GenBank/DDBJ whole genome shotgun (WGS) entry which is preliminary data.</text>
</comment>
<dbReference type="GO" id="GO:0003824">
    <property type="term" value="F:catalytic activity"/>
    <property type="evidence" value="ECO:0007669"/>
    <property type="project" value="UniProtKB-ARBA"/>
</dbReference>
<reference evidence="3 4" key="1">
    <citation type="submission" date="2015-02" db="EMBL/GenBank/DDBJ databases">
        <authorList>
            <person name="Ju K.-S."/>
            <person name="Doroghazi J.R."/>
            <person name="Metcalf W."/>
        </authorList>
    </citation>
    <scope>NUCLEOTIDE SEQUENCE [LARGE SCALE GENOMIC DNA]</scope>
    <source>
        <strain evidence="3 4">NRRL B-16140</strain>
    </source>
</reference>
<dbReference type="RefSeq" id="WP_045313546.1">
    <property type="nucleotide sequence ID" value="NZ_JYJG01000153.1"/>
</dbReference>
<dbReference type="InterPro" id="IPR000073">
    <property type="entry name" value="AB_hydrolase_1"/>
</dbReference>
<dbReference type="EMBL" id="JYJG01000153">
    <property type="protein sequence ID" value="KJK46832.1"/>
    <property type="molecule type" value="Genomic_DNA"/>
</dbReference>
<evidence type="ECO:0000313" key="4">
    <source>
        <dbReference type="Proteomes" id="UP000033393"/>
    </source>
</evidence>
<dbReference type="AlphaFoldDB" id="A0A0F0GXU7"/>
<feature type="signal peptide" evidence="1">
    <location>
        <begin position="1"/>
        <end position="23"/>
    </location>
</feature>
<organism evidence="3 4">
    <name type="scientific">Lentzea aerocolonigenes</name>
    <name type="common">Lechevalieria aerocolonigenes</name>
    <name type="synonym">Saccharothrix aerocolonigenes</name>
    <dbReference type="NCBI Taxonomy" id="68170"/>
    <lineage>
        <taxon>Bacteria</taxon>
        <taxon>Bacillati</taxon>
        <taxon>Actinomycetota</taxon>
        <taxon>Actinomycetes</taxon>
        <taxon>Pseudonocardiales</taxon>
        <taxon>Pseudonocardiaceae</taxon>
        <taxon>Lentzea</taxon>
    </lineage>
</organism>
<keyword evidence="1" id="KW-0732">Signal</keyword>
<evidence type="ECO:0000313" key="3">
    <source>
        <dbReference type="EMBL" id="KJK46832.1"/>
    </source>
</evidence>
<dbReference type="Gene3D" id="3.40.50.1820">
    <property type="entry name" value="alpha/beta hydrolase"/>
    <property type="match status" value="1"/>
</dbReference>
<proteinExistence type="predicted"/>
<name>A0A0F0GXU7_LENAE</name>
<evidence type="ECO:0000259" key="2">
    <source>
        <dbReference type="Pfam" id="PF00561"/>
    </source>
</evidence>
<dbReference type="OrthoDB" id="4298576at2"/>
<dbReference type="Pfam" id="PF00561">
    <property type="entry name" value="Abhydrolase_1"/>
    <property type="match status" value="1"/>
</dbReference>
<feature type="domain" description="AB hydrolase-1" evidence="2">
    <location>
        <begin position="126"/>
        <end position="413"/>
    </location>
</feature>